<dbReference type="Gene3D" id="3.40.50.720">
    <property type="entry name" value="NAD(P)-binding Rossmann-like Domain"/>
    <property type="match status" value="1"/>
</dbReference>
<dbReference type="SUPFAM" id="SSF51735">
    <property type="entry name" value="NAD(P)-binding Rossmann-fold domains"/>
    <property type="match status" value="1"/>
</dbReference>
<dbReference type="Pfam" id="PF05368">
    <property type="entry name" value="NmrA"/>
    <property type="match status" value="1"/>
</dbReference>
<feature type="domain" description="NmrA-like" evidence="3">
    <location>
        <begin position="1"/>
        <end position="288"/>
    </location>
</feature>
<dbReference type="InterPro" id="IPR051164">
    <property type="entry name" value="NmrA-like_oxidored"/>
</dbReference>
<proteinExistence type="inferred from homology"/>
<keyword evidence="5" id="KW-1185">Reference proteome</keyword>
<dbReference type="HOGENOM" id="CLU_007383_8_4_1"/>
<name>M2YIY7_DOTSN</name>
<evidence type="ECO:0000256" key="2">
    <source>
        <dbReference type="ARBA" id="ARBA00022857"/>
    </source>
</evidence>
<dbReference type="AlphaFoldDB" id="M2YIY7"/>
<dbReference type="OrthoDB" id="9997102at2759"/>
<reference evidence="5" key="1">
    <citation type="journal article" date="2012" name="PLoS Genet.">
        <title>The genomes of the fungal plant pathogens Cladosporium fulvum and Dothistroma septosporum reveal adaptation to different hosts and lifestyles but also signatures of common ancestry.</title>
        <authorList>
            <person name="de Wit P.J.G.M."/>
            <person name="van der Burgt A."/>
            <person name="Oekmen B."/>
            <person name="Stergiopoulos I."/>
            <person name="Abd-Elsalam K.A."/>
            <person name="Aerts A.L."/>
            <person name="Bahkali A.H."/>
            <person name="Beenen H.G."/>
            <person name="Chettri P."/>
            <person name="Cox M.P."/>
            <person name="Datema E."/>
            <person name="de Vries R.P."/>
            <person name="Dhillon B."/>
            <person name="Ganley A.R."/>
            <person name="Griffiths S.A."/>
            <person name="Guo Y."/>
            <person name="Hamelin R.C."/>
            <person name="Henrissat B."/>
            <person name="Kabir M.S."/>
            <person name="Jashni M.K."/>
            <person name="Kema G."/>
            <person name="Klaubauf S."/>
            <person name="Lapidus A."/>
            <person name="Levasseur A."/>
            <person name="Lindquist E."/>
            <person name="Mehrabi R."/>
            <person name="Ohm R.A."/>
            <person name="Owen T.J."/>
            <person name="Salamov A."/>
            <person name="Schwelm A."/>
            <person name="Schijlen E."/>
            <person name="Sun H."/>
            <person name="van den Burg H.A."/>
            <person name="van Ham R.C.H.J."/>
            <person name="Zhang S."/>
            <person name="Goodwin S.B."/>
            <person name="Grigoriev I.V."/>
            <person name="Collemare J."/>
            <person name="Bradshaw R.E."/>
        </authorList>
    </citation>
    <scope>NUCLEOTIDE SEQUENCE [LARGE SCALE GENOMIC DNA]</scope>
    <source>
        <strain evidence="5">NZE10 / CBS 128990</strain>
    </source>
</reference>
<keyword evidence="2" id="KW-0521">NADP</keyword>
<dbReference type="Gene3D" id="3.90.25.10">
    <property type="entry name" value="UDP-galactose 4-epimerase, domain 1"/>
    <property type="match status" value="1"/>
</dbReference>
<reference evidence="4 5" key="2">
    <citation type="journal article" date="2012" name="PLoS Pathog.">
        <title>Diverse lifestyles and strategies of plant pathogenesis encoded in the genomes of eighteen Dothideomycetes fungi.</title>
        <authorList>
            <person name="Ohm R.A."/>
            <person name="Feau N."/>
            <person name="Henrissat B."/>
            <person name="Schoch C.L."/>
            <person name="Horwitz B.A."/>
            <person name="Barry K.W."/>
            <person name="Condon B.J."/>
            <person name="Copeland A.C."/>
            <person name="Dhillon B."/>
            <person name="Glaser F."/>
            <person name="Hesse C.N."/>
            <person name="Kosti I."/>
            <person name="LaButti K."/>
            <person name="Lindquist E.A."/>
            <person name="Lucas S."/>
            <person name="Salamov A.A."/>
            <person name="Bradshaw R.E."/>
            <person name="Ciuffetti L."/>
            <person name="Hamelin R.C."/>
            <person name="Kema G.H.J."/>
            <person name="Lawrence C."/>
            <person name="Scott J.A."/>
            <person name="Spatafora J.W."/>
            <person name="Turgeon B.G."/>
            <person name="de Wit P.J.G.M."/>
            <person name="Zhong S."/>
            <person name="Goodwin S.B."/>
            <person name="Grigoriev I.V."/>
        </authorList>
    </citation>
    <scope>NUCLEOTIDE SEQUENCE [LARGE SCALE GENOMIC DNA]</scope>
    <source>
        <strain evidence="5">NZE10 / CBS 128990</strain>
    </source>
</reference>
<evidence type="ECO:0000313" key="5">
    <source>
        <dbReference type="Proteomes" id="UP000016933"/>
    </source>
</evidence>
<organism evidence="4 5">
    <name type="scientific">Dothistroma septosporum (strain NZE10 / CBS 128990)</name>
    <name type="common">Red band needle blight fungus</name>
    <name type="synonym">Mycosphaerella pini</name>
    <dbReference type="NCBI Taxonomy" id="675120"/>
    <lineage>
        <taxon>Eukaryota</taxon>
        <taxon>Fungi</taxon>
        <taxon>Dikarya</taxon>
        <taxon>Ascomycota</taxon>
        <taxon>Pezizomycotina</taxon>
        <taxon>Dothideomycetes</taxon>
        <taxon>Dothideomycetidae</taxon>
        <taxon>Mycosphaerellales</taxon>
        <taxon>Mycosphaerellaceae</taxon>
        <taxon>Dothistroma</taxon>
    </lineage>
</organism>
<accession>M2YIY7</accession>
<dbReference type="eggNOG" id="ENOG502RXC9">
    <property type="taxonomic scope" value="Eukaryota"/>
</dbReference>
<dbReference type="InterPro" id="IPR008030">
    <property type="entry name" value="NmrA-like"/>
</dbReference>
<dbReference type="Proteomes" id="UP000016933">
    <property type="component" value="Unassembled WGS sequence"/>
</dbReference>
<gene>
    <name evidence="4" type="ORF">DOTSEDRAFT_180879</name>
</gene>
<evidence type="ECO:0000259" key="3">
    <source>
        <dbReference type="Pfam" id="PF05368"/>
    </source>
</evidence>
<dbReference type="PANTHER" id="PTHR42748">
    <property type="entry name" value="NITROGEN METABOLITE REPRESSION PROTEIN NMRA FAMILY MEMBER"/>
    <property type="match status" value="1"/>
</dbReference>
<sequence length="305" mass="33269">MSKNIIVTGATGKQGGALIEQLANNAEFTLIAITRNATGAGADKLKSKGSNIKVVQGDQNDCPALFEAAESQASGPIWGVYSVQIAQGHGPASGSGDETKQGCDMIDEAVKAGVKHFVYSSVERGGDERSWENPIPSVGHFATKHNVEQHLKKKASSMGWTILRPVAFFENLTPGFPAKVFMAAMQSTVGEKRVQWISTKDIGFFAALAFKKPQEWNHKAMGLAGDELNVNELCDKVRDNTKTTIYPTFWFLGGVLKYMVAEIGSMINWFGAEGYKADIAACKRVHPQMMDLETWLKTESTFPRM</sequence>
<dbReference type="STRING" id="675120.M2YIY7"/>
<dbReference type="GO" id="GO:0005634">
    <property type="term" value="C:nucleus"/>
    <property type="evidence" value="ECO:0007669"/>
    <property type="project" value="TreeGrafter"/>
</dbReference>
<dbReference type="InterPro" id="IPR036291">
    <property type="entry name" value="NAD(P)-bd_dom_sf"/>
</dbReference>
<dbReference type="EMBL" id="KB446546">
    <property type="protein sequence ID" value="EME38900.1"/>
    <property type="molecule type" value="Genomic_DNA"/>
</dbReference>
<evidence type="ECO:0000313" key="4">
    <source>
        <dbReference type="EMBL" id="EME38900.1"/>
    </source>
</evidence>
<evidence type="ECO:0000256" key="1">
    <source>
        <dbReference type="ARBA" id="ARBA00006328"/>
    </source>
</evidence>
<dbReference type="OMA" id="VNWFRDE"/>
<comment type="similarity">
    <text evidence="1">Belongs to the NmrA-type oxidoreductase family.</text>
</comment>
<dbReference type="PANTHER" id="PTHR42748:SF25">
    <property type="entry name" value="NMRA FAMILY PROTEIN"/>
    <property type="match status" value="1"/>
</dbReference>
<protein>
    <recommendedName>
        <fullName evidence="3">NmrA-like domain-containing protein</fullName>
    </recommendedName>
</protein>